<reference evidence="1" key="1">
    <citation type="submission" date="2023-06" db="EMBL/GenBank/DDBJ databases">
        <title>Genomic of Agaribacillus aureum.</title>
        <authorList>
            <person name="Wang G."/>
        </authorList>
    </citation>
    <scope>NUCLEOTIDE SEQUENCE</scope>
    <source>
        <strain evidence="1">BMA12</strain>
    </source>
</reference>
<keyword evidence="2" id="KW-1185">Reference proteome</keyword>
<dbReference type="Proteomes" id="UP001172083">
    <property type="component" value="Unassembled WGS sequence"/>
</dbReference>
<protein>
    <submittedName>
        <fullName evidence="1">Uncharacterized protein</fullName>
    </submittedName>
</protein>
<comment type="caution">
    <text evidence="1">The sequence shown here is derived from an EMBL/GenBank/DDBJ whole genome shotgun (WGS) entry which is preliminary data.</text>
</comment>
<evidence type="ECO:0000313" key="1">
    <source>
        <dbReference type="EMBL" id="MDN5215804.1"/>
    </source>
</evidence>
<dbReference type="EMBL" id="JAUJEB010000007">
    <property type="protein sequence ID" value="MDN5215804.1"/>
    <property type="molecule type" value="Genomic_DNA"/>
</dbReference>
<gene>
    <name evidence="1" type="ORF">QQ020_27245</name>
</gene>
<accession>A0ABT8LDE9</accession>
<evidence type="ECO:0000313" key="2">
    <source>
        <dbReference type="Proteomes" id="UP001172083"/>
    </source>
</evidence>
<name>A0ABT8LDE9_9BACT</name>
<dbReference type="RefSeq" id="WP_346761141.1">
    <property type="nucleotide sequence ID" value="NZ_JAUJEB010000007.1"/>
</dbReference>
<proteinExistence type="predicted"/>
<sequence length="62" mass="7062">MNLNNLKPAWRQFRSLNAMERIGEEEILGIIACQENLAAARLSRFLFNTVMFIMLTICCQGG</sequence>
<organism evidence="1 2">
    <name type="scientific">Agaribacillus aureus</name>
    <dbReference type="NCBI Taxonomy" id="3051825"/>
    <lineage>
        <taxon>Bacteria</taxon>
        <taxon>Pseudomonadati</taxon>
        <taxon>Bacteroidota</taxon>
        <taxon>Cytophagia</taxon>
        <taxon>Cytophagales</taxon>
        <taxon>Splendidivirgaceae</taxon>
        <taxon>Agaribacillus</taxon>
    </lineage>
</organism>